<organism evidence="1 2">
    <name type="scientific">Megaselia scalaris</name>
    <name type="common">Humpbacked fly</name>
    <name type="synonym">Phora scalaris</name>
    <dbReference type="NCBI Taxonomy" id="36166"/>
    <lineage>
        <taxon>Eukaryota</taxon>
        <taxon>Metazoa</taxon>
        <taxon>Ecdysozoa</taxon>
        <taxon>Arthropoda</taxon>
        <taxon>Hexapoda</taxon>
        <taxon>Insecta</taxon>
        <taxon>Pterygota</taxon>
        <taxon>Neoptera</taxon>
        <taxon>Endopterygota</taxon>
        <taxon>Diptera</taxon>
        <taxon>Brachycera</taxon>
        <taxon>Muscomorpha</taxon>
        <taxon>Platypezoidea</taxon>
        <taxon>Phoridae</taxon>
        <taxon>Megaseliini</taxon>
        <taxon>Megaselia</taxon>
    </lineage>
</organism>
<dbReference type="EnsemblMetazoa" id="MESCA009140-RA">
    <property type="protein sequence ID" value="MESCA009140-PA"/>
    <property type="gene ID" value="MESCA009140"/>
</dbReference>
<keyword evidence="2" id="KW-1185">Reference proteome</keyword>
<accession>T1GZ47</accession>
<reference evidence="1" key="2">
    <citation type="submission" date="2015-06" db="UniProtKB">
        <authorList>
            <consortium name="EnsemblMetazoa"/>
        </authorList>
    </citation>
    <scope>IDENTIFICATION</scope>
</reference>
<evidence type="ECO:0000313" key="1">
    <source>
        <dbReference type="EnsemblMetazoa" id="MESCA009140-PA"/>
    </source>
</evidence>
<evidence type="ECO:0000313" key="2">
    <source>
        <dbReference type="Proteomes" id="UP000015102"/>
    </source>
</evidence>
<dbReference type="EMBL" id="CAQQ02379320">
    <property type="status" value="NOT_ANNOTATED_CDS"/>
    <property type="molecule type" value="Genomic_DNA"/>
</dbReference>
<dbReference type="AlphaFoldDB" id="T1GZ47"/>
<name>T1GZ47_MEGSC</name>
<dbReference type="Proteomes" id="UP000015102">
    <property type="component" value="Unassembled WGS sequence"/>
</dbReference>
<reference evidence="2" key="1">
    <citation type="submission" date="2013-02" db="EMBL/GenBank/DDBJ databases">
        <authorList>
            <person name="Hughes D."/>
        </authorList>
    </citation>
    <scope>NUCLEOTIDE SEQUENCE</scope>
    <source>
        <strain>Durham</strain>
        <strain evidence="2">NC isolate 2 -- Noor lab</strain>
    </source>
</reference>
<protein>
    <submittedName>
        <fullName evidence="1">Uncharacterized protein</fullName>
    </submittedName>
</protein>
<sequence length="69" mass="7679">MQRMERKVIKKRKILKYSLAGSLNVGLGHPEPGAIGKKKPMINAGDRIRQHITEVLLNINTIGEEICTA</sequence>
<dbReference type="HOGENOM" id="CLU_2778735_0_0_1"/>
<proteinExistence type="predicted"/>